<feature type="transmembrane region" description="Helical" evidence="5">
    <location>
        <begin position="314"/>
        <end position="333"/>
    </location>
</feature>
<feature type="transmembrane region" description="Helical" evidence="5">
    <location>
        <begin position="212"/>
        <end position="231"/>
    </location>
</feature>
<feature type="domain" description="O-antigen ligase-related" evidence="6">
    <location>
        <begin position="177"/>
        <end position="326"/>
    </location>
</feature>
<dbReference type="InterPro" id="IPR051533">
    <property type="entry name" value="WaaL-like"/>
</dbReference>
<proteinExistence type="predicted"/>
<keyword evidence="3 5" id="KW-1133">Transmembrane helix</keyword>
<evidence type="ECO:0000313" key="7">
    <source>
        <dbReference type="EMBL" id="MTE27215.1"/>
    </source>
</evidence>
<accession>A0A7K1GDV4</accession>
<protein>
    <recommendedName>
        <fullName evidence="6">O-antigen ligase-related domain-containing protein</fullName>
    </recommendedName>
</protein>
<dbReference type="RefSeq" id="WP_155089228.1">
    <property type="nucleotide sequence ID" value="NZ_OZ260095.1"/>
</dbReference>
<feature type="transmembrane region" description="Helical" evidence="5">
    <location>
        <begin position="12"/>
        <end position="38"/>
    </location>
</feature>
<feature type="transmembrane region" description="Helical" evidence="5">
    <location>
        <begin position="50"/>
        <end position="71"/>
    </location>
</feature>
<dbReference type="Proteomes" id="UP000447545">
    <property type="component" value="Unassembled WGS sequence"/>
</dbReference>
<feature type="transmembrane region" description="Helical" evidence="5">
    <location>
        <begin position="173"/>
        <end position="206"/>
    </location>
</feature>
<keyword evidence="4 5" id="KW-0472">Membrane</keyword>
<feature type="transmembrane region" description="Helical" evidence="5">
    <location>
        <begin position="345"/>
        <end position="362"/>
    </location>
</feature>
<name>A0A7K1GDV4_9FLAO</name>
<comment type="caution">
    <text evidence="7">The sequence shown here is derived from an EMBL/GenBank/DDBJ whole genome shotgun (WGS) entry which is preliminary data.</text>
</comment>
<evidence type="ECO:0000256" key="1">
    <source>
        <dbReference type="ARBA" id="ARBA00004141"/>
    </source>
</evidence>
<dbReference type="PANTHER" id="PTHR37422">
    <property type="entry name" value="TEICHURONIC ACID BIOSYNTHESIS PROTEIN TUAE"/>
    <property type="match status" value="1"/>
</dbReference>
<organism evidence="7 8">
    <name type="scientific">Winogradskyella ouciana</name>
    <dbReference type="NCBI Taxonomy" id="2608631"/>
    <lineage>
        <taxon>Bacteria</taxon>
        <taxon>Pseudomonadati</taxon>
        <taxon>Bacteroidota</taxon>
        <taxon>Flavobacteriia</taxon>
        <taxon>Flavobacteriales</taxon>
        <taxon>Flavobacteriaceae</taxon>
        <taxon>Winogradskyella</taxon>
    </lineage>
</organism>
<feature type="transmembrane region" description="Helical" evidence="5">
    <location>
        <begin position="102"/>
        <end position="126"/>
    </location>
</feature>
<reference evidence="7 8" key="1">
    <citation type="submission" date="2019-11" db="EMBL/GenBank/DDBJ databases">
        <title>Winogradskyella ouciana sp. nov., isolated from the hadal seawater of the Mariana Trench.</title>
        <authorList>
            <person name="Liu R."/>
        </authorList>
    </citation>
    <scope>NUCLEOTIDE SEQUENCE [LARGE SCALE GENOMIC DNA]</scope>
    <source>
        <strain evidence="7 8">ZXX205</strain>
    </source>
</reference>
<evidence type="ECO:0000313" key="8">
    <source>
        <dbReference type="Proteomes" id="UP000447545"/>
    </source>
</evidence>
<comment type="subcellular location">
    <subcellularLocation>
        <location evidence="1">Membrane</location>
        <topology evidence="1">Multi-pass membrane protein</topology>
    </subcellularLocation>
</comment>
<dbReference type="PANTHER" id="PTHR37422:SF13">
    <property type="entry name" value="LIPOPOLYSACCHARIDE BIOSYNTHESIS PROTEIN PA4999-RELATED"/>
    <property type="match status" value="1"/>
</dbReference>
<dbReference type="Pfam" id="PF04932">
    <property type="entry name" value="Wzy_C"/>
    <property type="match status" value="1"/>
</dbReference>
<evidence type="ECO:0000259" key="6">
    <source>
        <dbReference type="Pfam" id="PF04932"/>
    </source>
</evidence>
<keyword evidence="2 5" id="KW-0812">Transmembrane</keyword>
<evidence type="ECO:0000256" key="2">
    <source>
        <dbReference type="ARBA" id="ARBA00022692"/>
    </source>
</evidence>
<evidence type="ECO:0000256" key="5">
    <source>
        <dbReference type="SAM" id="Phobius"/>
    </source>
</evidence>
<dbReference type="EMBL" id="WJYA01000005">
    <property type="protein sequence ID" value="MTE27215.1"/>
    <property type="molecule type" value="Genomic_DNA"/>
</dbReference>
<evidence type="ECO:0000256" key="4">
    <source>
        <dbReference type="ARBA" id="ARBA00023136"/>
    </source>
</evidence>
<sequence length="385" mass="44396">MKNLQDIIPKAYFALMFFLTTSIFLSNVSLIILITVALFFGKRVYPLKQILFSSLILLFCYVVILSTSTLNLEYKEYLKLLPLVLIPIGMAYIKKDTLLKGLYFLFAAILVNQFIALFGIIEYYFFTEGKTVALRSYAGINEILHFERPYLGFLSALNIIISYRIFRNFRKWVFVLSSVFSVLIIIIISARLGLIIALLAVLVFVLVEIKINLKYLLLFILALLTSTIIFFQSNNPLKNRFQQLKYDTRIVVWQGAKSIYSKDANPIFGLSSQTEVKNKLLNYYKKEANFDYQPDKTRFIMKEYNTHNQYINELLRGGLLGLFLLVSPFFMALRSSYLEKNIVNALLLLAALLFLLVENLLARQMGVYSIAIILSLTRNKSYEST</sequence>
<dbReference type="AlphaFoldDB" id="A0A7K1GDV4"/>
<evidence type="ECO:0000256" key="3">
    <source>
        <dbReference type="ARBA" id="ARBA00022989"/>
    </source>
</evidence>
<feature type="transmembrane region" description="Helical" evidence="5">
    <location>
        <begin position="77"/>
        <end position="93"/>
    </location>
</feature>
<keyword evidence="8" id="KW-1185">Reference proteome</keyword>
<dbReference type="InterPro" id="IPR007016">
    <property type="entry name" value="O-antigen_ligase-rel_domated"/>
</dbReference>
<dbReference type="GO" id="GO:0016020">
    <property type="term" value="C:membrane"/>
    <property type="evidence" value="ECO:0007669"/>
    <property type="project" value="UniProtKB-SubCell"/>
</dbReference>
<gene>
    <name evidence="7" type="ORF">F1003_09785</name>
</gene>